<dbReference type="EMBL" id="KN824339">
    <property type="protein sequence ID" value="KIM23283.1"/>
    <property type="molecule type" value="Genomic_DNA"/>
</dbReference>
<dbReference type="SUPFAM" id="SSF51735">
    <property type="entry name" value="NAD(P)-binding Rossmann-fold domains"/>
    <property type="match status" value="1"/>
</dbReference>
<dbReference type="HOGENOM" id="CLU_010194_44_4_1"/>
<reference evidence="4" key="2">
    <citation type="submission" date="2015-01" db="EMBL/GenBank/DDBJ databases">
        <title>Evolutionary Origins and Diversification of the Mycorrhizal Mutualists.</title>
        <authorList>
            <consortium name="DOE Joint Genome Institute"/>
            <consortium name="Mycorrhizal Genomics Consortium"/>
            <person name="Kohler A."/>
            <person name="Kuo A."/>
            <person name="Nagy L.G."/>
            <person name="Floudas D."/>
            <person name="Copeland A."/>
            <person name="Barry K.W."/>
            <person name="Cichocki N."/>
            <person name="Veneault-Fourrey C."/>
            <person name="LaButti K."/>
            <person name="Lindquist E.A."/>
            <person name="Lipzen A."/>
            <person name="Lundell T."/>
            <person name="Morin E."/>
            <person name="Murat C."/>
            <person name="Riley R."/>
            <person name="Ohm R."/>
            <person name="Sun H."/>
            <person name="Tunlid A."/>
            <person name="Henrissat B."/>
            <person name="Grigoriev I.V."/>
            <person name="Hibbett D.S."/>
            <person name="Martin F."/>
        </authorList>
    </citation>
    <scope>NUCLEOTIDE SEQUENCE [LARGE SCALE GENOMIC DNA]</scope>
    <source>
        <strain evidence="4">MAFF 305830</strain>
    </source>
</reference>
<name>A0A0C2WA25_SERVB</name>
<dbReference type="InterPro" id="IPR002347">
    <property type="entry name" value="SDR_fam"/>
</dbReference>
<proteinExistence type="predicted"/>
<dbReference type="Proteomes" id="UP000054097">
    <property type="component" value="Unassembled WGS sequence"/>
</dbReference>
<dbReference type="AlphaFoldDB" id="A0A0C2WA25"/>
<dbReference type="STRING" id="933852.A0A0C2WA25"/>
<evidence type="ECO:0000256" key="2">
    <source>
        <dbReference type="SAM" id="MobiDB-lite"/>
    </source>
</evidence>
<feature type="region of interest" description="Disordered" evidence="2">
    <location>
        <begin position="67"/>
        <end position="86"/>
    </location>
</feature>
<accession>A0A0C2WA25</accession>
<dbReference type="OrthoDB" id="542013at2759"/>
<evidence type="ECO:0000313" key="3">
    <source>
        <dbReference type="EMBL" id="KIM23283.1"/>
    </source>
</evidence>
<keyword evidence="4" id="KW-1185">Reference proteome</keyword>
<evidence type="ECO:0008006" key="5">
    <source>
        <dbReference type="Google" id="ProtNLM"/>
    </source>
</evidence>
<reference evidence="3 4" key="1">
    <citation type="submission" date="2014-04" db="EMBL/GenBank/DDBJ databases">
        <authorList>
            <consortium name="DOE Joint Genome Institute"/>
            <person name="Kuo A."/>
            <person name="Zuccaro A."/>
            <person name="Kohler A."/>
            <person name="Nagy L.G."/>
            <person name="Floudas D."/>
            <person name="Copeland A."/>
            <person name="Barry K.W."/>
            <person name="Cichocki N."/>
            <person name="Veneault-Fourrey C."/>
            <person name="LaButti K."/>
            <person name="Lindquist E.A."/>
            <person name="Lipzen A."/>
            <person name="Lundell T."/>
            <person name="Morin E."/>
            <person name="Murat C."/>
            <person name="Sun H."/>
            <person name="Tunlid A."/>
            <person name="Henrissat B."/>
            <person name="Grigoriev I.V."/>
            <person name="Hibbett D.S."/>
            <person name="Martin F."/>
            <person name="Nordberg H.P."/>
            <person name="Cantor M.N."/>
            <person name="Hua S.X."/>
        </authorList>
    </citation>
    <scope>NUCLEOTIDE SEQUENCE [LARGE SCALE GENOMIC DNA]</scope>
    <source>
        <strain evidence="3 4">MAFF 305830</strain>
    </source>
</reference>
<dbReference type="GO" id="GO:0016491">
    <property type="term" value="F:oxidoreductase activity"/>
    <property type="evidence" value="ECO:0007669"/>
    <property type="project" value="UniProtKB-KW"/>
</dbReference>
<organism evidence="3 4">
    <name type="scientific">Serendipita vermifera MAFF 305830</name>
    <dbReference type="NCBI Taxonomy" id="933852"/>
    <lineage>
        <taxon>Eukaryota</taxon>
        <taxon>Fungi</taxon>
        <taxon>Dikarya</taxon>
        <taxon>Basidiomycota</taxon>
        <taxon>Agaricomycotina</taxon>
        <taxon>Agaricomycetes</taxon>
        <taxon>Sebacinales</taxon>
        <taxon>Serendipitaceae</taxon>
        <taxon>Serendipita</taxon>
    </lineage>
</organism>
<dbReference type="InterPro" id="IPR036291">
    <property type="entry name" value="NAD(P)-bd_dom_sf"/>
</dbReference>
<evidence type="ECO:0000256" key="1">
    <source>
        <dbReference type="ARBA" id="ARBA00023002"/>
    </source>
</evidence>
<dbReference type="Gene3D" id="3.40.50.720">
    <property type="entry name" value="NAD(P)-binding Rossmann-like Domain"/>
    <property type="match status" value="1"/>
</dbReference>
<gene>
    <name evidence="3" type="ORF">M408DRAFT_321126</name>
</gene>
<keyword evidence="1" id="KW-0560">Oxidoreductase</keyword>
<evidence type="ECO:0000313" key="4">
    <source>
        <dbReference type="Proteomes" id="UP000054097"/>
    </source>
</evidence>
<dbReference type="PRINTS" id="PR00081">
    <property type="entry name" value="GDHRDH"/>
</dbReference>
<protein>
    <recommendedName>
        <fullName evidence="5">Ketoreductase (KR) domain-containing protein</fullName>
    </recommendedName>
</protein>
<dbReference type="PANTHER" id="PTHR43157:SF31">
    <property type="entry name" value="PHOSPHATIDYLINOSITOL-GLYCAN BIOSYNTHESIS CLASS F PROTEIN"/>
    <property type="match status" value="1"/>
</dbReference>
<dbReference type="PANTHER" id="PTHR43157">
    <property type="entry name" value="PHOSPHATIDYLINOSITOL-GLYCAN BIOSYNTHESIS CLASS F PROTEIN-RELATED"/>
    <property type="match status" value="1"/>
</dbReference>
<sequence length="342" mass="37880">MSLPQLLWSAYERFLTLPTTLKDLSGRTIIITGANVGLGLEAARSIYAMNPARLILAVRSVSKGEDAKSDILSGGSKEAPPGQDRGETKLEVWELDLASFKSVKAFAGRCLHELDRLDVLLENAAIATGKWNTTADGWEVTIQTNVISTFMLATLLMPLLEKTANLPSLKQGSHLRPHLVILTSDIHTNAVFPQRTKLHILTAMNDKAQFVSMDRYTTSKLFDIFLTRELARHPLFQNGDVVLCSVNPGFCRSELMRDLPLVIRWIMHGLFARTTEEGAKTLLWASLEDKVIPGSYSSSCGFINPSKFVLSAEGNEIQKRLWKEVGEVVVQVAPETTSIWKS</sequence>
<dbReference type="Pfam" id="PF00106">
    <property type="entry name" value="adh_short"/>
    <property type="match status" value="1"/>
</dbReference>